<dbReference type="RefSeq" id="WP_180859817.1">
    <property type="nucleotide sequence ID" value="NZ_CAIJDE010000055.1"/>
</dbReference>
<evidence type="ECO:0000313" key="3">
    <source>
        <dbReference type="Proteomes" id="UP000533639"/>
    </source>
</evidence>
<name>A0A9N8J3W7_9FLAO</name>
<evidence type="ECO:0000256" key="1">
    <source>
        <dbReference type="SAM" id="SignalP"/>
    </source>
</evidence>
<proteinExistence type="predicted"/>
<feature type="signal peptide" evidence="1">
    <location>
        <begin position="1"/>
        <end position="19"/>
    </location>
</feature>
<evidence type="ECO:0000313" key="2">
    <source>
        <dbReference type="EMBL" id="CAC9975815.1"/>
    </source>
</evidence>
<reference evidence="2 3" key="1">
    <citation type="submission" date="2020-06" db="EMBL/GenBank/DDBJ databases">
        <authorList>
            <person name="Criscuolo A."/>
        </authorList>
    </citation>
    <scope>NUCLEOTIDE SEQUENCE [LARGE SCALE GENOMIC DNA]</scope>
    <source>
        <strain evidence="2">PXU-55</strain>
    </source>
</reference>
<organism evidence="2 3">
    <name type="scientific">Flavobacterium panici</name>
    <dbReference type="NCBI Taxonomy" id="2654843"/>
    <lineage>
        <taxon>Bacteria</taxon>
        <taxon>Pseudomonadati</taxon>
        <taxon>Bacteroidota</taxon>
        <taxon>Flavobacteriia</taxon>
        <taxon>Flavobacteriales</taxon>
        <taxon>Flavobacteriaceae</taxon>
        <taxon>Flavobacterium</taxon>
    </lineage>
</organism>
<protein>
    <submittedName>
        <fullName evidence="2">Asparagine synthetase B</fullName>
    </submittedName>
</protein>
<gene>
    <name evidence="2" type="ORF">FLAPXU55_03532</name>
</gene>
<sequence length="419" mass="47532">MKKSLVYIFILLLSLNAKASFILLPMDETTQQNHLKAYGITYWCLSRDYKASWLLNYRGGSFLLPDADEIRKECKIRGVSFEILSDSEEASILNDISSPSQNMESVVLEKAPKIAVYTPKGKQPWDDAVTLVLTYAEIPFTPIYDEEVLSDQLLLYDWLHLHHEDFTGQYGKFYAAYKNTPWYIEQKKDAEALATKLGYSKVSQEKGAVAKKIRDFVIGGGFMFAMCSATDSFDIALAADGVDICETMFDGDPSESNYQSKLNYANSFAFKDFILERRPEVYEFSDIDMTGKRRVPMEKDYFTLMEFSAKWDPIPSMLCQNHTQLVKGFMGQTTSFNETLVKSNVLVMGTCELNGEARYIHGEKGKGMFTFFGGHDPEDFQHQVGDPPTVLDLHPNSPGYRLILNNVLFPAAKKKKLKT</sequence>
<dbReference type="EMBL" id="CAIJDE010000055">
    <property type="protein sequence ID" value="CAC9975815.1"/>
    <property type="molecule type" value="Genomic_DNA"/>
</dbReference>
<keyword evidence="3" id="KW-1185">Reference proteome</keyword>
<keyword evidence="1" id="KW-0732">Signal</keyword>
<comment type="caution">
    <text evidence="2">The sequence shown here is derived from an EMBL/GenBank/DDBJ whole genome shotgun (WGS) entry which is preliminary data.</text>
</comment>
<dbReference type="Proteomes" id="UP000533639">
    <property type="component" value="Unassembled WGS sequence"/>
</dbReference>
<accession>A0A9N8J3W7</accession>
<dbReference type="AlphaFoldDB" id="A0A9N8J3W7"/>
<feature type="chain" id="PRO_5040341709" evidence="1">
    <location>
        <begin position="20"/>
        <end position="419"/>
    </location>
</feature>